<dbReference type="EMBL" id="CAEX01008009">
    <property type="protein sequence ID" value="CCD21614.1"/>
    <property type="molecule type" value="Genomic_DNA"/>
</dbReference>
<organism evidence="3 4">
    <name type="scientific">Trypanosoma vivax (strain Y486)</name>
    <dbReference type="NCBI Taxonomy" id="1055687"/>
    <lineage>
        <taxon>Eukaryota</taxon>
        <taxon>Discoba</taxon>
        <taxon>Euglenozoa</taxon>
        <taxon>Kinetoplastea</taxon>
        <taxon>Metakinetoplastina</taxon>
        <taxon>Trypanosomatida</taxon>
        <taxon>Trypanosomatidae</taxon>
        <taxon>Trypanosoma</taxon>
        <taxon>Duttonella</taxon>
    </lineage>
</organism>
<dbReference type="AlphaFoldDB" id="F9WVK6"/>
<protein>
    <submittedName>
        <fullName evidence="3">Uncharacterized protein</fullName>
    </submittedName>
</protein>
<keyword evidence="4" id="KW-1185">Reference proteome</keyword>
<sequence>MKFTICCALATVLLLHVPRRLAASAAPANTATRTVACEVVKREASGGERYGIDGFVLQNCIWPSTGPQRDISCRNAEAPMTFKNCGNSGAVALFKGQHSSRTGSSIATDCVADHAVFRLLMEDAQSGLFDLIHVQCPLGVEHRVEEKLCGHDSEHLVHVSCRDVFDALSSLRSASAASGNSTQKAPEKPVENAASREVDVNTTGNKRETEGTEGLNKSRVNNARVKSAIVDSVKGALLNGSFLNTTLPSLDDGRVPSSSARRAAPFGAWGFYFLHVLSH</sequence>
<feature type="region of interest" description="Disordered" evidence="1">
    <location>
        <begin position="176"/>
        <end position="219"/>
    </location>
</feature>
<feature type="signal peptide" evidence="2">
    <location>
        <begin position="1"/>
        <end position="22"/>
    </location>
</feature>
<evidence type="ECO:0000256" key="2">
    <source>
        <dbReference type="SAM" id="SignalP"/>
    </source>
</evidence>
<feature type="compositionally biased region" description="Basic and acidic residues" evidence="1">
    <location>
        <begin position="185"/>
        <end position="210"/>
    </location>
</feature>
<dbReference type="Proteomes" id="UP000009027">
    <property type="component" value="Unassembled WGS sequence"/>
</dbReference>
<reference evidence="3 4" key="1">
    <citation type="journal article" date="2012" name="Proc. Natl. Acad. Sci. U.S.A.">
        <title>Antigenic diversity is generated by distinct evolutionary mechanisms in African trypanosome species.</title>
        <authorList>
            <person name="Jackson A.P."/>
            <person name="Berry A."/>
            <person name="Aslett M."/>
            <person name="Allison H.C."/>
            <person name="Burton P."/>
            <person name="Vavrova-Anderson J."/>
            <person name="Brown R."/>
            <person name="Browne H."/>
            <person name="Corton N."/>
            <person name="Hauser H."/>
            <person name="Gamble J."/>
            <person name="Gilderthorp R."/>
            <person name="Marcello L."/>
            <person name="McQuillan J."/>
            <person name="Otto T.D."/>
            <person name="Quail M.A."/>
            <person name="Sanders M.J."/>
            <person name="van Tonder A."/>
            <person name="Ginger M.L."/>
            <person name="Field M.C."/>
            <person name="Barry J.D."/>
            <person name="Hertz-Fowler C."/>
            <person name="Berriman M."/>
        </authorList>
    </citation>
    <scope>NUCLEOTIDE SEQUENCE</scope>
    <source>
        <strain evidence="3 4">Y486</strain>
    </source>
</reference>
<gene>
    <name evidence="3" type="ORF">TvY486_0045330</name>
</gene>
<keyword evidence="2" id="KW-0732">Signal</keyword>
<evidence type="ECO:0000313" key="3">
    <source>
        <dbReference type="EMBL" id="CCD21614.1"/>
    </source>
</evidence>
<accession>F9WVK6</accession>
<feature type="chain" id="PRO_5003390934" evidence="2">
    <location>
        <begin position="23"/>
        <end position="279"/>
    </location>
</feature>
<evidence type="ECO:0000313" key="4">
    <source>
        <dbReference type="Proteomes" id="UP000009027"/>
    </source>
</evidence>
<proteinExistence type="predicted"/>
<name>F9WVK6_TRYVY</name>
<evidence type="ECO:0000256" key="1">
    <source>
        <dbReference type="SAM" id="MobiDB-lite"/>
    </source>
</evidence>